<protein>
    <recommendedName>
        <fullName evidence="6">ABC-type dipeptide transporter</fullName>
        <ecNumber evidence="6">7.4.2.9</ecNumber>
    </recommendedName>
</protein>
<comment type="similarity">
    <text evidence="2">Belongs to the ABC transporter superfamily.</text>
</comment>
<keyword evidence="9" id="KW-0067">ATP-binding</keyword>
<evidence type="ECO:0000256" key="5">
    <source>
        <dbReference type="ARBA" id="ARBA00023136"/>
    </source>
</evidence>
<dbReference type="InterPro" id="IPR003439">
    <property type="entry name" value="ABC_transporter-like_ATP-bd"/>
</dbReference>
<evidence type="ECO:0000259" key="8">
    <source>
        <dbReference type="Pfam" id="PF00005"/>
    </source>
</evidence>
<keyword evidence="9" id="KW-0547">Nucleotide-binding</keyword>
<evidence type="ECO:0000313" key="10">
    <source>
        <dbReference type="Proteomes" id="UP000234661"/>
    </source>
</evidence>
<evidence type="ECO:0000256" key="1">
    <source>
        <dbReference type="ARBA" id="ARBA00004370"/>
    </source>
</evidence>
<evidence type="ECO:0000313" key="9">
    <source>
        <dbReference type="EMBL" id="PLM43532.1"/>
    </source>
</evidence>
<accession>A0A2J4XYN9</accession>
<evidence type="ECO:0000256" key="3">
    <source>
        <dbReference type="ARBA" id="ARBA00022448"/>
    </source>
</evidence>
<comment type="caution">
    <text evidence="9">The sequence shown here is derived from an EMBL/GenBank/DDBJ whole genome shotgun (WGS) entry which is preliminary data.</text>
</comment>
<feature type="non-terminal residue" evidence="9">
    <location>
        <position position="93"/>
    </location>
</feature>
<dbReference type="InterPro" id="IPR027417">
    <property type="entry name" value="P-loop_NTPase"/>
</dbReference>
<evidence type="ECO:0000256" key="4">
    <source>
        <dbReference type="ARBA" id="ARBA00022475"/>
    </source>
</evidence>
<gene>
    <name evidence="9" type="ORF">CWM85_38485</name>
</gene>
<dbReference type="GO" id="GO:0016020">
    <property type="term" value="C:membrane"/>
    <property type="evidence" value="ECO:0007669"/>
    <property type="project" value="UniProtKB-SubCell"/>
</dbReference>
<dbReference type="EMBL" id="PIET01002285">
    <property type="protein sequence ID" value="PLM43532.1"/>
    <property type="molecule type" value="Genomic_DNA"/>
</dbReference>
<feature type="domain" description="ABC transporter" evidence="8">
    <location>
        <begin position="23"/>
        <end position="81"/>
    </location>
</feature>
<dbReference type="SUPFAM" id="SSF52540">
    <property type="entry name" value="P-loop containing nucleoside triphosphate hydrolases"/>
    <property type="match status" value="1"/>
</dbReference>
<evidence type="ECO:0000256" key="7">
    <source>
        <dbReference type="ARBA" id="ARBA00047356"/>
    </source>
</evidence>
<evidence type="ECO:0000256" key="6">
    <source>
        <dbReference type="ARBA" id="ARBA00038852"/>
    </source>
</evidence>
<keyword evidence="4" id="KW-1003">Cell membrane</keyword>
<dbReference type="Pfam" id="PF00005">
    <property type="entry name" value="ABC_tran"/>
    <property type="match status" value="1"/>
</dbReference>
<dbReference type="GO" id="GO:0005524">
    <property type="term" value="F:ATP binding"/>
    <property type="evidence" value="ECO:0007669"/>
    <property type="project" value="UniProtKB-KW"/>
</dbReference>
<dbReference type="Proteomes" id="UP000234661">
    <property type="component" value="Unassembled WGS sequence"/>
</dbReference>
<proteinExistence type="inferred from homology"/>
<reference evidence="9 10" key="1">
    <citation type="submission" date="2017-11" db="EMBL/GenBank/DDBJ databases">
        <authorList>
            <person name="Han C.G."/>
        </authorList>
    </citation>
    <scope>NUCLEOTIDE SEQUENCE [LARGE SCALE GENOMIC DNA]</scope>
    <source>
        <strain evidence="9 10">A2</strain>
    </source>
</reference>
<name>A0A2J4XYN9_9ENTR</name>
<comment type="catalytic activity">
    <reaction evidence="7">
        <text>a dipeptide(out) + ATP + H2O = a dipeptide(in) + ADP + phosphate + H(+)</text>
        <dbReference type="Rhea" id="RHEA:23120"/>
        <dbReference type="ChEBI" id="CHEBI:15377"/>
        <dbReference type="ChEBI" id="CHEBI:15378"/>
        <dbReference type="ChEBI" id="CHEBI:30616"/>
        <dbReference type="ChEBI" id="CHEBI:43474"/>
        <dbReference type="ChEBI" id="CHEBI:90799"/>
        <dbReference type="ChEBI" id="CHEBI:456216"/>
        <dbReference type="EC" id="7.4.2.9"/>
    </reaction>
</comment>
<sequence length="93" mass="10311">MNVLSVEHLRISYRSQREWREVVHDVSFQVKRGEMLAFVGESGSGKTTTAQAIIGLLADNARRDSGRILINGEDISGWSAKRLDGLRGARISL</sequence>
<organism evidence="9 10">
    <name type="scientific">Klebsiella michiganensis</name>
    <dbReference type="NCBI Taxonomy" id="1134687"/>
    <lineage>
        <taxon>Bacteria</taxon>
        <taxon>Pseudomonadati</taxon>
        <taxon>Pseudomonadota</taxon>
        <taxon>Gammaproteobacteria</taxon>
        <taxon>Enterobacterales</taxon>
        <taxon>Enterobacteriaceae</taxon>
        <taxon>Klebsiella/Raoultella group</taxon>
        <taxon>Klebsiella</taxon>
    </lineage>
</organism>
<dbReference type="AlphaFoldDB" id="A0A2J4XYN9"/>
<evidence type="ECO:0000256" key="2">
    <source>
        <dbReference type="ARBA" id="ARBA00005417"/>
    </source>
</evidence>
<comment type="subcellular location">
    <subcellularLocation>
        <location evidence="1">Membrane</location>
    </subcellularLocation>
</comment>
<dbReference type="InterPro" id="IPR050388">
    <property type="entry name" value="ABC_Ni/Peptide_Import"/>
</dbReference>
<keyword evidence="5" id="KW-0472">Membrane</keyword>
<dbReference type="EC" id="7.4.2.9" evidence="6"/>
<keyword evidence="3" id="KW-0813">Transport</keyword>
<dbReference type="PANTHER" id="PTHR43297">
    <property type="entry name" value="OLIGOPEPTIDE TRANSPORT ATP-BINDING PROTEIN APPD"/>
    <property type="match status" value="1"/>
</dbReference>
<dbReference type="Gene3D" id="3.40.50.300">
    <property type="entry name" value="P-loop containing nucleotide triphosphate hydrolases"/>
    <property type="match status" value="1"/>
</dbReference>
<dbReference type="PANTHER" id="PTHR43297:SF2">
    <property type="entry name" value="DIPEPTIDE TRANSPORT ATP-BINDING PROTEIN DPPD"/>
    <property type="match status" value="1"/>
</dbReference>
<reference evidence="9 10" key="2">
    <citation type="submission" date="2018-01" db="EMBL/GenBank/DDBJ databases">
        <title>Genomic study of Klebsiella pneumoniae.</title>
        <authorList>
            <person name="Yang Y."/>
            <person name="Bicalho R."/>
        </authorList>
    </citation>
    <scope>NUCLEOTIDE SEQUENCE [LARGE SCALE GENOMIC DNA]</scope>
    <source>
        <strain evidence="9 10">A2</strain>
    </source>
</reference>
<dbReference type="GO" id="GO:0016887">
    <property type="term" value="F:ATP hydrolysis activity"/>
    <property type="evidence" value="ECO:0007669"/>
    <property type="project" value="InterPro"/>
</dbReference>